<dbReference type="NCBIfam" id="TIGR00043">
    <property type="entry name" value="rRNA maturation RNase YbeY"/>
    <property type="match status" value="1"/>
</dbReference>
<name>A0A0U1NN60_9RHOB</name>
<evidence type="ECO:0000313" key="8">
    <source>
        <dbReference type="EMBL" id="CRK75933.1"/>
    </source>
</evidence>
<dbReference type="GO" id="GO:0008270">
    <property type="term" value="F:zinc ion binding"/>
    <property type="evidence" value="ECO:0007669"/>
    <property type="project" value="UniProtKB-UniRule"/>
</dbReference>
<evidence type="ECO:0000256" key="2">
    <source>
        <dbReference type="ARBA" id="ARBA00022722"/>
    </source>
</evidence>
<evidence type="ECO:0000256" key="4">
    <source>
        <dbReference type="ARBA" id="ARBA00022759"/>
    </source>
</evidence>
<dbReference type="PROSITE" id="PS01306">
    <property type="entry name" value="UPF0054"/>
    <property type="match status" value="1"/>
</dbReference>
<dbReference type="GO" id="GO:0004521">
    <property type="term" value="F:RNA endonuclease activity"/>
    <property type="evidence" value="ECO:0007669"/>
    <property type="project" value="UniProtKB-UniRule"/>
</dbReference>
<comment type="subcellular location">
    <subcellularLocation>
        <location evidence="7">Cytoplasm</location>
    </subcellularLocation>
</comment>
<feature type="binding site" evidence="7">
    <location>
        <position position="124"/>
    </location>
    <ligand>
        <name>Zn(2+)</name>
        <dbReference type="ChEBI" id="CHEBI:29105"/>
        <note>catalytic</note>
    </ligand>
</feature>
<dbReference type="InterPro" id="IPR020549">
    <property type="entry name" value="YbeY_CS"/>
</dbReference>
<feature type="binding site" evidence="7">
    <location>
        <position position="120"/>
    </location>
    <ligand>
        <name>Zn(2+)</name>
        <dbReference type="ChEBI" id="CHEBI:29105"/>
        <note>catalytic</note>
    </ligand>
</feature>
<dbReference type="InterPro" id="IPR002036">
    <property type="entry name" value="YbeY"/>
</dbReference>
<keyword evidence="7" id="KW-0698">rRNA processing</keyword>
<proteinExistence type="inferred from homology"/>
<organism evidence="8 9">
    <name type="scientific">Nereida ignava</name>
    <dbReference type="NCBI Taxonomy" id="282199"/>
    <lineage>
        <taxon>Bacteria</taxon>
        <taxon>Pseudomonadati</taxon>
        <taxon>Pseudomonadota</taxon>
        <taxon>Alphaproteobacteria</taxon>
        <taxon>Rhodobacterales</taxon>
        <taxon>Roseobacteraceae</taxon>
        <taxon>Nereida</taxon>
    </lineage>
</organism>
<keyword evidence="3 7" id="KW-0479">Metal-binding</keyword>
<dbReference type="Gene3D" id="3.40.390.30">
    <property type="entry name" value="Metalloproteases ('zincins'), catalytic domain"/>
    <property type="match status" value="1"/>
</dbReference>
<comment type="cofactor">
    <cofactor evidence="7">
        <name>Zn(2+)</name>
        <dbReference type="ChEBI" id="CHEBI:29105"/>
    </cofactor>
    <text evidence="7">Binds 1 zinc ion.</text>
</comment>
<dbReference type="Proteomes" id="UP000048949">
    <property type="component" value="Unassembled WGS sequence"/>
</dbReference>
<keyword evidence="2 7" id="KW-0540">Nuclease</keyword>
<keyword evidence="7" id="KW-0963">Cytoplasm</keyword>
<keyword evidence="4 7" id="KW-0255">Endonuclease</keyword>
<dbReference type="PANTHER" id="PTHR46986">
    <property type="entry name" value="ENDORIBONUCLEASE YBEY, CHLOROPLASTIC"/>
    <property type="match status" value="1"/>
</dbReference>
<reference evidence="8 9" key="1">
    <citation type="submission" date="2015-04" db="EMBL/GenBank/DDBJ databases">
        <authorList>
            <person name="Syromyatnikov M.Y."/>
            <person name="Popov V.N."/>
        </authorList>
    </citation>
    <scope>NUCLEOTIDE SEQUENCE [LARGE SCALE GENOMIC DNA]</scope>
    <source>
        <strain evidence="8 9">CECT 5292</strain>
    </source>
</reference>
<keyword evidence="6 7" id="KW-0862">Zinc</keyword>
<dbReference type="EC" id="3.1.-.-" evidence="7"/>
<dbReference type="SUPFAM" id="SSF55486">
    <property type="entry name" value="Metalloproteases ('zincins'), catalytic domain"/>
    <property type="match status" value="1"/>
</dbReference>
<evidence type="ECO:0000256" key="5">
    <source>
        <dbReference type="ARBA" id="ARBA00022801"/>
    </source>
</evidence>
<dbReference type="PANTHER" id="PTHR46986:SF1">
    <property type="entry name" value="ENDORIBONUCLEASE YBEY, CHLOROPLASTIC"/>
    <property type="match status" value="1"/>
</dbReference>
<feature type="binding site" evidence="7">
    <location>
        <position position="130"/>
    </location>
    <ligand>
        <name>Zn(2+)</name>
        <dbReference type="ChEBI" id="CHEBI:29105"/>
        <note>catalytic</note>
    </ligand>
</feature>
<dbReference type="GO" id="GO:0005737">
    <property type="term" value="C:cytoplasm"/>
    <property type="evidence" value="ECO:0007669"/>
    <property type="project" value="UniProtKB-SubCell"/>
</dbReference>
<sequence length="156" mass="17052">MIDVVLEDARWAGLEALAIAATDATLTHLSLDPASYLVCVMGCDDARIAELNAEFREKPTATNVLSWPAQELSPPQAPTPDPFEDETELGDIALAYETCHREAEEAQLTPQAHITHLIVHGTLHLLGYDHIEDTDAELMEGLEVEILAKLGIPNPY</sequence>
<evidence type="ECO:0000313" key="9">
    <source>
        <dbReference type="Proteomes" id="UP000048949"/>
    </source>
</evidence>
<dbReference type="GO" id="GO:0004222">
    <property type="term" value="F:metalloendopeptidase activity"/>
    <property type="evidence" value="ECO:0007669"/>
    <property type="project" value="InterPro"/>
</dbReference>
<evidence type="ECO:0000256" key="6">
    <source>
        <dbReference type="ARBA" id="ARBA00022833"/>
    </source>
</evidence>
<gene>
    <name evidence="7 8" type="primary">ybeY</name>
    <name evidence="8" type="ORF">NIG5292_01990</name>
</gene>
<evidence type="ECO:0000256" key="7">
    <source>
        <dbReference type="HAMAP-Rule" id="MF_00009"/>
    </source>
</evidence>
<dbReference type="HAMAP" id="MF_00009">
    <property type="entry name" value="Endoribonucl_YbeY"/>
    <property type="match status" value="1"/>
</dbReference>
<dbReference type="EMBL" id="CVQV01000010">
    <property type="protein sequence ID" value="CRK75933.1"/>
    <property type="molecule type" value="Genomic_DNA"/>
</dbReference>
<keyword evidence="5 7" id="KW-0378">Hydrolase</keyword>
<keyword evidence="9" id="KW-1185">Reference proteome</keyword>
<dbReference type="OrthoDB" id="9807740at2"/>
<dbReference type="STRING" id="282199.GCA_001049735_01989"/>
<evidence type="ECO:0000256" key="1">
    <source>
        <dbReference type="ARBA" id="ARBA00010875"/>
    </source>
</evidence>
<comment type="similarity">
    <text evidence="1 7">Belongs to the endoribonuclease YbeY family.</text>
</comment>
<keyword evidence="7" id="KW-0690">Ribosome biogenesis</keyword>
<dbReference type="GO" id="GO:0006364">
    <property type="term" value="P:rRNA processing"/>
    <property type="evidence" value="ECO:0007669"/>
    <property type="project" value="UniProtKB-UniRule"/>
</dbReference>
<dbReference type="RefSeq" id="WP_048599351.1">
    <property type="nucleotide sequence ID" value="NZ_CBFHGK010000015.1"/>
</dbReference>
<dbReference type="InterPro" id="IPR023091">
    <property type="entry name" value="MetalPrtase_cat_dom_sf_prd"/>
</dbReference>
<evidence type="ECO:0000256" key="3">
    <source>
        <dbReference type="ARBA" id="ARBA00022723"/>
    </source>
</evidence>
<dbReference type="AlphaFoldDB" id="A0A0U1NN60"/>
<accession>A0A0U1NN60</accession>
<dbReference type="Pfam" id="PF02130">
    <property type="entry name" value="YbeY"/>
    <property type="match status" value="1"/>
</dbReference>
<comment type="function">
    <text evidence="7">Single strand-specific metallo-endoribonuclease involved in late-stage 70S ribosome quality control and in maturation of the 3' terminus of the 16S rRNA.</text>
</comment>
<protein>
    <recommendedName>
        <fullName evidence="7">Endoribonuclease YbeY</fullName>
        <ecNumber evidence="7">3.1.-.-</ecNumber>
    </recommendedName>
</protein>